<evidence type="ECO:0000256" key="11">
    <source>
        <dbReference type="SAM" id="Phobius"/>
    </source>
</evidence>
<dbReference type="PANTHER" id="PTHR14269">
    <property type="entry name" value="CDP-DIACYLGLYCEROL--GLYCEROL-3-PHOSPHATE 3-PHOSPHATIDYLTRANSFERASE-RELATED"/>
    <property type="match status" value="1"/>
</dbReference>
<evidence type="ECO:0000256" key="4">
    <source>
        <dbReference type="ARBA" id="ARBA00022679"/>
    </source>
</evidence>
<evidence type="ECO:0000256" key="7">
    <source>
        <dbReference type="ARBA" id="ARBA00023098"/>
    </source>
</evidence>
<dbReference type="InterPro" id="IPR000462">
    <property type="entry name" value="CDP-OH_P_trans"/>
</dbReference>
<dbReference type="PIRSF" id="PIRSF000847">
    <property type="entry name" value="Phos_ph_gly_syn"/>
    <property type="match status" value="1"/>
</dbReference>
<feature type="transmembrane region" description="Helical" evidence="11">
    <location>
        <begin position="153"/>
        <end position="172"/>
    </location>
</feature>
<evidence type="ECO:0000256" key="6">
    <source>
        <dbReference type="ARBA" id="ARBA00022989"/>
    </source>
</evidence>
<dbReference type="InterPro" id="IPR004570">
    <property type="entry name" value="Phosphatidylglycerol_P_synth"/>
</dbReference>
<dbReference type="NCBIfam" id="TIGR00560">
    <property type="entry name" value="pgsA"/>
    <property type="match status" value="1"/>
</dbReference>
<dbReference type="AlphaFoldDB" id="A0A382G184"/>
<evidence type="ECO:0000256" key="5">
    <source>
        <dbReference type="ARBA" id="ARBA00022692"/>
    </source>
</evidence>
<keyword evidence="10" id="KW-1208">Phospholipid metabolism</keyword>
<dbReference type="GO" id="GO:0046474">
    <property type="term" value="P:glycerophospholipid biosynthetic process"/>
    <property type="evidence" value="ECO:0007669"/>
    <property type="project" value="TreeGrafter"/>
</dbReference>
<keyword evidence="5 11" id="KW-0812">Transmembrane</keyword>
<dbReference type="InterPro" id="IPR043130">
    <property type="entry name" value="CDP-OH_PTrfase_TM_dom"/>
</dbReference>
<organism evidence="12">
    <name type="scientific">marine metagenome</name>
    <dbReference type="NCBI Taxonomy" id="408172"/>
    <lineage>
        <taxon>unclassified sequences</taxon>
        <taxon>metagenomes</taxon>
        <taxon>ecological metagenomes</taxon>
    </lineage>
</organism>
<dbReference type="GO" id="GO:0016020">
    <property type="term" value="C:membrane"/>
    <property type="evidence" value="ECO:0007669"/>
    <property type="project" value="UniProtKB-SubCell"/>
</dbReference>
<dbReference type="PANTHER" id="PTHR14269:SF62">
    <property type="entry name" value="CDP-DIACYLGLYCEROL--GLYCEROL-3-PHOSPHATE 3-PHOSPHATIDYLTRANSFERASE 1, CHLOROPLASTIC"/>
    <property type="match status" value="1"/>
</dbReference>
<comment type="similarity">
    <text evidence="2">Belongs to the CDP-alcohol phosphatidyltransferase class-I family.</text>
</comment>
<dbReference type="InterPro" id="IPR050324">
    <property type="entry name" value="CDP-alcohol_PTase-I"/>
</dbReference>
<keyword evidence="8 11" id="KW-0472">Membrane</keyword>
<keyword evidence="7" id="KW-0443">Lipid metabolism</keyword>
<evidence type="ECO:0000313" key="12">
    <source>
        <dbReference type="EMBL" id="SVB68277.1"/>
    </source>
</evidence>
<feature type="non-terminal residue" evidence="12">
    <location>
        <position position="185"/>
    </location>
</feature>
<dbReference type="EMBL" id="UINC01052678">
    <property type="protein sequence ID" value="SVB68277.1"/>
    <property type="molecule type" value="Genomic_DNA"/>
</dbReference>
<dbReference type="Gene3D" id="1.20.120.1760">
    <property type="match status" value="1"/>
</dbReference>
<feature type="transmembrane region" description="Helical" evidence="11">
    <location>
        <begin position="7"/>
        <end position="27"/>
    </location>
</feature>
<dbReference type="Pfam" id="PF01066">
    <property type="entry name" value="CDP-OH_P_transf"/>
    <property type="match status" value="1"/>
</dbReference>
<proteinExistence type="inferred from homology"/>
<feature type="transmembrane region" description="Helical" evidence="11">
    <location>
        <begin position="65"/>
        <end position="85"/>
    </location>
</feature>
<evidence type="ECO:0000256" key="9">
    <source>
        <dbReference type="ARBA" id="ARBA00023209"/>
    </source>
</evidence>
<feature type="transmembrane region" description="Helical" evidence="11">
    <location>
        <begin position="33"/>
        <end position="53"/>
    </location>
</feature>
<keyword evidence="9" id="KW-0594">Phospholipid biosynthesis</keyword>
<evidence type="ECO:0000256" key="3">
    <source>
        <dbReference type="ARBA" id="ARBA00022516"/>
    </source>
</evidence>
<keyword evidence="6 11" id="KW-1133">Transmembrane helix</keyword>
<dbReference type="InterPro" id="IPR048254">
    <property type="entry name" value="CDP_ALCOHOL_P_TRANSF_CS"/>
</dbReference>
<evidence type="ECO:0008006" key="13">
    <source>
        <dbReference type="Google" id="ProtNLM"/>
    </source>
</evidence>
<gene>
    <name evidence="12" type="ORF">METZ01_LOCUS221131</name>
</gene>
<evidence type="ECO:0000256" key="1">
    <source>
        <dbReference type="ARBA" id="ARBA00004141"/>
    </source>
</evidence>
<name>A0A382G184_9ZZZZ</name>
<sequence>MITTVPNLLTLSRIIAIPALIGAFYLSSPLSNWLAFAIFTVAGITDILDGYVARSMGSESGLGRFLDPIADKLLVAATLLMLVYVGRIGDWTILPTVVILCREILVSGLREFLADLRVSVPVSKVAKWKTMLQMVAIGFLIVGEAGWDSIPVMEIGCAGIWIAAIFTIYTGYDYLRAGLRHVTTL</sequence>
<keyword evidence="3" id="KW-0444">Lipid biosynthesis</keyword>
<evidence type="ECO:0000256" key="2">
    <source>
        <dbReference type="ARBA" id="ARBA00010441"/>
    </source>
</evidence>
<protein>
    <recommendedName>
        <fullName evidence="13">CDP-diacylglycerol--glycerol-3-phosphate 3-phosphatidyltransferase</fullName>
    </recommendedName>
</protein>
<keyword evidence="4" id="KW-0808">Transferase</keyword>
<evidence type="ECO:0000256" key="10">
    <source>
        <dbReference type="ARBA" id="ARBA00023264"/>
    </source>
</evidence>
<reference evidence="12" key="1">
    <citation type="submission" date="2018-05" db="EMBL/GenBank/DDBJ databases">
        <authorList>
            <person name="Lanie J.A."/>
            <person name="Ng W.-L."/>
            <person name="Kazmierczak K.M."/>
            <person name="Andrzejewski T.M."/>
            <person name="Davidsen T.M."/>
            <person name="Wayne K.J."/>
            <person name="Tettelin H."/>
            <person name="Glass J.I."/>
            <person name="Rusch D."/>
            <person name="Podicherti R."/>
            <person name="Tsui H.-C.T."/>
            <person name="Winkler M.E."/>
        </authorList>
    </citation>
    <scope>NUCLEOTIDE SEQUENCE</scope>
</reference>
<dbReference type="GO" id="GO:0008444">
    <property type="term" value="F:CDP-diacylglycerol-glycerol-3-phosphate 3-phosphatidyltransferase activity"/>
    <property type="evidence" value="ECO:0007669"/>
    <property type="project" value="InterPro"/>
</dbReference>
<dbReference type="PROSITE" id="PS00379">
    <property type="entry name" value="CDP_ALCOHOL_P_TRANSF"/>
    <property type="match status" value="1"/>
</dbReference>
<comment type="subcellular location">
    <subcellularLocation>
        <location evidence="1">Membrane</location>
        <topology evidence="1">Multi-pass membrane protein</topology>
    </subcellularLocation>
</comment>
<accession>A0A382G184</accession>
<evidence type="ECO:0000256" key="8">
    <source>
        <dbReference type="ARBA" id="ARBA00023136"/>
    </source>
</evidence>